<protein>
    <recommendedName>
        <fullName evidence="1">ASCH domain-containing protein</fullName>
    </recommendedName>
</protein>
<evidence type="ECO:0000259" key="1">
    <source>
        <dbReference type="SMART" id="SM01022"/>
    </source>
</evidence>
<dbReference type="Proteomes" id="UP000001601">
    <property type="component" value="Unassembled WGS sequence"/>
</dbReference>
<dbReference type="InterPro" id="IPR009326">
    <property type="entry name" value="DUF984"/>
</dbReference>
<dbReference type="SUPFAM" id="SSF88697">
    <property type="entry name" value="PUA domain-like"/>
    <property type="match status" value="1"/>
</dbReference>
<comment type="caution">
    <text evidence="2">The sequence shown here is derived from an EMBL/GenBank/DDBJ whole genome shotgun (WGS) entry which is preliminary data.</text>
</comment>
<dbReference type="OrthoDB" id="9807542at2"/>
<dbReference type="SMART" id="SM01022">
    <property type="entry name" value="ASCH"/>
    <property type="match status" value="1"/>
</dbReference>
<keyword evidence="3" id="KW-1185">Reference proteome</keyword>
<gene>
    <name evidence="2" type="ORF">MED217_00410</name>
</gene>
<dbReference type="InterPro" id="IPR007374">
    <property type="entry name" value="ASCH_domain"/>
</dbReference>
<dbReference type="InterPro" id="IPR015947">
    <property type="entry name" value="PUA-like_sf"/>
</dbReference>
<dbReference type="AlphaFoldDB" id="A3XQF7"/>
<dbReference type="HOGENOM" id="CLU_102450_0_0_10"/>
<dbReference type="RefSeq" id="WP_009778477.1">
    <property type="nucleotide sequence ID" value="NZ_CH672395.1"/>
</dbReference>
<dbReference type="EMBL" id="AANC01000009">
    <property type="protein sequence ID" value="EAQ48214.1"/>
    <property type="molecule type" value="Genomic_DNA"/>
</dbReference>
<name>A3XQF7_LEEBM</name>
<dbReference type="PANTHER" id="PTHR39203">
    <property type="entry name" value="CYTOPLASMIC PROTEIN-RELATED"/>
    <property type="match status" value="1"/>
</dbReference>
<evidence type="ECO:0000313" key="3">
    <source>
        <dbReference type="Proteomes" id="UP000001601"/>
    </source>
</evidence>
<reference evidence="2 3" key="1">
    <citation type="journal article" date="2007" name="Nature">
        <title>Light stimulates growth of proteorhodopsin-containing marine Flavobacteria.</title>
        <authorList>
            <person name="Gomez-Consarnau L."/>
            <person name="Gonzalez J.M."/>
            <person name="Coll-Llado M."/>
            <person name="Gourdon P."/>
            <person name="Pascher T."/>
            <person name="Neutze R."/>
            <person name="Pedros-Alio C."/>
            <person name="Pinhassi J."/>
        </authorList>
    </citation>
    <scope>NUCLEOTIDE SEQUENCE [LARGE SCALE GENOMIC DNA]</scope>
    <source>
        <strain evidence="2 3">MED217</strain>
    </source>
</reference>
<proteinExistence type="predicted"/>
<accession>A3XQF7</accession>
<organism evidence="2 3">
    <name type="scientific">Leeuwenhoekiella blandensis (strain CECT 7118 / CCUG 51940 / KCTC 22103 / MED217)</name>
    <name type="common">Flavobacterium sp. (strain MED217)</name>
    <dbReference type="NCBI Taxonomy" id="398720"/>
    <lineage>
        <taxon>Bacteria</taxon>
        <taxon>Pseudomonadati</taxon>
        <taxon>Bacteroidota</taxon>
        <taxon>Flavobacteriia</taxon>
        <taxon>Flavobacteriales</taxon>
        <taxon>Flavobacteriaceae</taxon>
        <taxon>Leeuwenhoekiella</taxon>
    </lineage>
</organism>
<feature type="domain" description="ASCH" evidence="1">
    <location>
        <begin position="31"/>
        <end position="154"/>
    </location>
</feature>
<dbReference type="PIRSF" id="PIRSF021320">
    <property type="entry name" value="DUF984"/>
    <property type="match status" value="1"/>
</dbReference>
<evidence type="ECO:0000313" key="2">
    <source>
        <dbReference type="EMBL" id="EAQ48214.1"/>
    </source>
</evidence>
<sequence length="155" mass="18024">MGKIQSSIKQLWNAFINDHPEYRDKNIPPSFYFCDNEKDANTCAHLVLKRIKQATATSLWWFETHKESLPEINDLNIVTDWDGNAVAVIKTTQIDLVLFNQVTLEFAKIEGEGDGSLAYWKKVHRAFYTREMQNSPDSFDEEMLIVCEQFITLYP</sequence>
<dbReference type="Pfam" id="PF04266">
    <property type="entry name" value="ASCH"/>
    <property type="match status" value="1"/>
</dbReference>
<dbReference type="CDD" id="cd06553">
    <property type="entry name" value="ASCH_Ef3133_like"/>
    <property type="match status" value="1"/>
</dbReference>
<dbReference type="PANTHER" id="PTHR39203:SF1">
    <property type="entry name" value="CYTOPLASMIC PROTEIN"/>
    <property type="match status" value="1"/>
</dbReference>
<dbReference type="eggNOG" id="COG4405">
    <property type="taxonomic scope" value="Bacteria"/>
</dbReference>
<dbReference type="Gene3D" id="3.10.400.10">
    <property type="entry name" value="Sulfate adenylyltransferase"/>
    <property type="match status" value="1"/>
</dbReference>